<dbReference type="GO" id="GO:0042274">
    <property type="term" value="P:ribosomal small subunit biogenesis"/>
    <property type="evidence" value="ECO:0007669"/>
    <property type="project" value="UniProtKB-ARBA"/>
</dbReference>
<dbReference type="InterPro" id="IPR029063">
    <property type="entry name" value="SAM-dependent_MTases_sf"/>
</dbReference>
<organism evidence="8 9">
    <name type="scientific">Gadus morhua</name>
    <name type="common">Atlantic cod</name>
    <dbReference type="NCBI Taxonomy" id="8049"/>
    <lineage>
        <taxon>Eukaryota</taxon>
        <taxon>Metazoa</taxon>
        <taxon>Chordata</taxon>
        <taxon>Craniata</taxon>
        <taxon>Vertebrata</taxon>
        <taxon>Euteleostomi</taxon>
        <taxon>Actinopterygii</taxon>
        <taxon>Neopterygii</taxon>
        <taxon>Teleostei</taxon>
        <taxon>Neoteleostei</taxon>
        <taxon>Acanthomorphata</taxon>
        <taxon>Zeiogadaria</taxon>
        <taxon>Gadariae</taxon>
        <taxon>Gadiformes</taxon>
        <taxon>Gadoidei</taxon>
        <taxon>Gadidae</taxon>
        <taxon>Gadus</taxon>
    </lineage>
</organism>
<dbReference type="PANTHER" id="PTHR13184">
    <property type="entry name" value="37S RIBOSOMAL PROTEIN S22"/>
    <property type="match status" value="1"/>
</dbReference>
<evidence type="ECO:0000256" key="6">
    <source>
        <dbReference type="ARBA" id="ARBA00023128"/>
    </source>
</evidence>
<dbReference type="GO" id="GO:0008168">
    <property type="term" value="F:methyltransferase activity"/>
    <property type="evidence" value="ECO:0007669"/>
    <property type="project" value="InterPro"/>
</dbReference>
<dbReference type="GO" id="GO:0005763">
    <property type="term" value="C:mitochondrial small ribosomal subunit"/>
    <property type="evidence" value="ECO:0007669"/>
    <property type="project" value="TreeGrafter"/>
</dbReference>
<evidence type="ECO:0000313" key="9">
    <source>
        <dbReference type="Proteomes" id="UP000694546"/>
    </source>
</evidence>
<keyword evidence="3" id="KW-0809">Transit peptide</keyword>
<evidence type="ECO:0000256" key="4">
    <source>
        <dbReference type="ARBA" id="ARBA00023004"/>
    </source>
</evidence>
<dbReference type="Proteomes" id="UP000694546">
    <property type="component" value="Chromosome 8"/>
</dbReference>
<keyword evidence="2" id="KW-0479">Metal-binding</keyword>
<dbReference type="GO" id="GO:0046872">
    <property type="term" value="F:metal ion binding"/>
    <property type="evidence" value="ECO:0007669"/>
    <property type="project" value="UniProtKB-KW"/>
</dbReference>
<reference evidence="8" key="2">
    <citation type="submission" date="2025-09" db="UniProtKB">
        <authorList>
            <consortium name="Ensembl"/>
        </authorList>
    </citation>
    <scope>IDENTIFICATION</scope>
</reference>
<dbReference type="GO" id="GO:0003735">
    <property type="term" value="F:structural constituent of ribosome"/>
    <property type="evidence" value="ECO:0007669"/>
    <property type="project" value="TreeGrafter"/>
</dbReference>
<keyword evidence="4" id="KW-0408">Iron</keyword>
<evidence type="ECO:0000256" key="1">
    <source>
        <dbReference type="ARBA" id="ARBA00004173"/>
    </source>
</evidence>
<comment type="subcellular location">
    <subcellularLocation>
        <location evidence="1">Mitochondrion</location>
    </subcellularLocation>
</comment>
<evidence type="ECO:0000313" key="8">
    <source>
        <dbReference type="Ensembl" id="ENSGMOP00000063474.1"/>
    </source>
</evidence>
<evidence type="ECO:0000256" key="3">
    <source>
        <dbReference type="ARBA" id="ARBA00022946"/>
    </source>
</evidence>
<accession>A0A8C5CQQ0</accession>
<evidence type="ECO:0000256" key="2">
    <source>
        <dbReference type="ARBA" id="ARBA00022723"/>
    </source>
</evidence>
<keyword evidence="6" id="KW-0496">Mitochondrion</keyword>
<dbReference type="InterPro" id="IPR052571">
    <property type="entry name" value="Mt_RNA_Methyltransferase"/>
</dbReference>
<dbReference type="OMA" id="PRKHPGI"/>
<proteinExistence type="predicted"/>
<evidence type="ECO:0000256" key="7">
    <source>
        <dbReference type="ARBA" id="ARBA00045681"/>
    </source>
</evidence>
<dbReference type="AlphaFoldDB" id="A0A8C5CQQ0"/>
<evidence type="ECO:0000256" key="5">
    <source>
        <dbReference type="ARBA" id="ARBA00023014"/>
    </source>
</evidence>
<dbReference type="SUPFAM" id="SSF53335">
    <property type="entry name" value="S-adenosyl-L-methionine-dependent methyltransferases"/>
    <property type="match status" value="1"/>
</dbReference>
<sequence length="458" mass="51765">SQKSRKSSVCFPCGHHGLFIMYYFQRMSSAVHPQTQVDFLNGAPHRKHPGVTNLKTLRLPEQLQRAAQSIIKGLSDRAQSLTQYLWSRKRPVEDLNLRKRAKSLEKLVLENAKERREGDEQEKSIDGDYVKMKVLSELKRTTYNWTPVRFDEELGVVYMAARLAGGYTAVRRALNEILVRDPSFAPQSLLDFGSGLGTAVWASHSCWGDTLKEMVCVDSSGPMNVLAERLLKDDDEKAAPHIKQVYFRQFLPVSPKVQFDLVVGAFSLSELASQKERVETLLTLWRKTSSYLVLVENGTKEGHQILMEARDTLLKAQEQTSLDSRTASVFAPCPHEMTCPKLARFPAVPCNFHQHFHPLPLPGSPVRQTETFSYVILSRSDPIEAAAGPRWARLVAPVLRRPRHVHCHTCSPDGQLHHTVVTRKKHGRDVYRCARSSDWGDQLPIIQQEEAGPLSDSE</sequence>
<protein>
    <submittedName>
        <fullName evidence="8">Methyltransferase like 17</fullName>
    </submittedName>
</protein>
<gene>
    <name evidence="8" type="primary">mettl17</name>
</gene>
<dbReference type="GO" id="GO:0051539">
    <property type="term" value="F:4 iron, 4 sulfur cluster binding"/>
    <property type="evidence" value="ECO:0007669"/>
    <property type="project" value="UniProtKB-KW"/>
</dbReference>
<name>A0A8C5CQQ0_GADMO</name>
<dbReference type="GeneTree" id="ENSGT00390000006103"/>
<keyword evidence="5" id="KW-0411">Iron-sulfur</keyword>
<dbReference type="PANTHER" id="PTHR13184:SF5">
    <property type="entry name" value="METHYLTRANSFERASE-LIKE PROTEIN 17, MITOCHONDRIAL"/>
    <property type="match status" value="1"/>
</dbReference>
<keyword evidence="9" id="KW-1185">Reference proteome</keyword>
<dbReference type="Ensembl" id="ENSGMOT00000068252.1">
    <property type="protein sequence ID" value="ENSGMOP00000063474.1"/>
    <property type="gene ID" value="ENSGMOG00000010872.2"/>
</dbReference>
<reference evidence="8" key="1">
    <citation type="submission" date="2025-08" db="UniProtKB">
        <authorList>
            <consortium name="Ensembl"/>
        </authorList>
    </citation>
    <scope>IDENTIFICATION</scope>
</reference>
<dbReference type="InterPro" id="IPR015324">
    <property type="entry name" value="Ribosomal_Rsm22-like"/>
</dbReference>
<comment type="function">
    <text evidence="7">Mitochondrial ribosome (mitoribosome) assembly factor. Binds at the interface of the head and body domains of the mitochondrial small ribosomal subunit (mt-SSU), occluding the mRNA channel and preventing compaction of the head domain towards the body. Probable inactive methyltransferase: retains the characteristic folding and ability to bind S-adenosyl-L-methionine, but it probably lost its methyltransferase activity.</text>
</comment>
<dbReference type="Pfam" id="PF09243">
    <property type="entry name" value="Rsm22"/>
    <property type="match status" value="1"/>
</dbReference>
<dbReference type="GO" id="GO:0006412">
    <property type="term" value="P:translation"/>
    <property type="evidence" value="ECO:0007669"/>
    <property type="project" value="InterPro"/>
</dbReference>